<dbReference type="PANTHER" id="PTHR38045">
    <property type="entry name" value="CHROMOSOME 1, WHOLE GENOME SHOTGUN SEQUENCE"/>
    <property type="match status" value="1"/>
</dbReference>
<accession>C6XVS7</accession>
<evidence type="ECO:0000313" key="2">
    <source>
        <dbReference type="Proteomes" id="UP000000852"/>
    </source>
</evidence>
<dbReference type="Proteomes" id="UP000000852">
    <property type="component" value="Chromosome"/>
</dbReference>
<evidence type="ECO:0000313" key="1">
    <source>
        <dbReference type="EMBL" id="ACU06152.1"/>
    </source>
</evidence>
<organism evidence="1 2">
    <name type="scientific">Pedobacter heparinus (strain ATCC 13125 / DSM 2366 / CIP 104194 / JCM 7457 / NBRC 12017 / NCIMB 9290 / NRRL B-14731 / HIM 762-3)</name>
    <dbReference type="NCBI Taxonomy" id="485917"/>
    <lineage>
        <taxon>Bacteria</taxon>
        <taxon>Pseudomonadati</taxon>
        <taxon>Bacteroidota</taxon>
        <taxon>Sphingobacteriia</taxon>
        <taxon>Sphingobacteriales</taxon>
        <taxon>Sphingobacteriaceae</taxon>
        <taxon>Pedobacter</taxon>
    </lineage>
</organism>
<reference evidence="1 2" key="1">
    <citation type="journal article" date="2009" name="Stand. Genomic Sci.">
        <title>Complete genome sequence of Pedobacter heparinus type strain (HIM 762-3).</title>
        <authorList>
            <person name="Han C."/>
            <person name="Spring S."/>
            <person name="Lapidus A."/>
            <person name="Del Rio T.G."/>
            <person name="Tice H."/>
            <person name="Copeland A."/>
            <person name="Cheng J.F."/>
            <person name="Lucas S."/>
            <person name="Chen F."/>
            <person name="Nolan M."/>
            <person name="Bruce D."/>
            <person name="Goodwin L."/>
            <person name="Pitluck S."/>
            <person name="Ivanova N."/>
            <person name="Mavromatis K."/>
            <person name="Mikhailova N."/>
            <person name="Pati A."/>
            <person name="Chen A."/>
            <person name="Palaniappan K."/>
            <person name="Land M."/>
            <person name="Hauser L."/>
            <person name="Chang Y.J."/>
            <person name="Jeffries C.C."/>
            <person name="Saunders E."/>
            <person name="Chertkov O."/>
            <person name="Brettin T."/>
            <person name="Goker M."/>
            <person name="Rohde M."/>
            <person name="Bristow J."/>
            <person name="Eisen J.A."/>
            <person name="Markowitz V."/>
            <person name="Hugenholtz P."/>
            <person name="Kyrpides N.C."/>
            <person name="Klenk H.P."/>
            <person name="Detter J.C."/>
        </authorList>
    </citation>
    <scope>NUCLEOTIDE SEQUENCE [LARGE SCALE GENOMIC DNA]</scope>
    <source>
        <strain evidence="2">ATCC 13125 / DSM 2366 / CIP 104194 / JCM 7457 / NBRC 12017 / NCIMB 9290 / NRRL B-14731 / HIM 762-3</strain>
    </source>
</reference>
<dbReference type="InterPro" id="IPR008929">
    <property type="entry name" value="Chondroitin_lyas"/>
</dbReference>
<name>C6XVS7_PEDHD</name>
<protein>
    <recommendedName>
        <fullName evidence="3">Heparinase II/III family protein</fullName>
    </recommendedName>
</protein>
<keyword evidence="2" id="KW-1185">Reference proteome</keyword>
<dbReference type="STRING" id="485917.Phep_3961"/>
<dbReference type="EMBL" id="CP001681">
    <property type="protein sequence ID" value="ACU06152.1"/>
    <property type="molecule type" value="Genomic_DNA"/>
</dbReference>
<evidence type="ECO:0008006" key="3">
    <source>
        <dbReference type="Google" id="ProtNLM"/>
    </source>
</evidence>
<dbReference type="RefSeq" id="WP_015809760.1">
    <property type="nucleotide sequence ID" value="NC_013061.1"/>
</dbReference>
<dbReference type="OrthoDB" id="9793856at2"/>
<dbReference type="PANTHER" id="PTHR38045:SF1">
    <property type="entry name" value="HEPARINASE II_III-LIKE PROTEIN"/>
    <property type="match status" value="1"/>
</dbReference>
<dbReference type="KEGG" id="phe:Phep_3961"/>
<sequence>MKRKHFIQVNQLRLLPAIKMVLIALFLIGNVPLAISQNAPYPLKPLDAKRIAEIKNMLSEQPKGFGDPISKRETWDKLLKSGKYERFLRGMKNYAFPPFSKKDYFSLSNGTETSSGAGLTMMRKRAEGLSKVTWAECLENKDRYTAQVEAGLRDIINQKSWVSPRSDHGFKNYNGVAYSVELTSSLYAHTIAQTLYMMGDKISSKLRTEAINALYLKIFNPVLEKIRAQNKENSFLTETNNWNHVCLAGLVGAALATIDNKDERATFVAIGEYYSKNGLSGFGEDGYCGEGIIYYNYGFGHYAMLRESIWQATGGKVDLFSDPKVQKIARYVPNLEIINNVYPAFSDCREGATPDTELMSYLSRSLKLGLIRYDTLSITGKTSDNRRTLMMAFPNSSTSLKPGKTDRKDASSLRFFFDHTGVLVCRPAAGSSSNMGVVLKGGNNNESHNHNDIGSYTVVQGNQTMAGDPGVIPYTANIFDPKYRYTYKTISSFGHPVPLIADSTQRPGAQARSKTTHSNFTPEKDEVTLDISSAYNVPGLKKLERTMVYNRQGSGSVTFEDVFEYTEAKKFETAVVTRSVWKQVSDSTLLLTRNDQKMLVTFSSPGNKLSLRSEEITEGGPVYARIGIFIDKPVVAGRMIITYKPQN</sequence>
<dbReference type="Gene3D" id="2.70.98.70">
    <property type="match status" value="1"/>
</dbReference>
<proteinExistence type="predicted"/>
<dbReference type="Gene3D" id="1.50.10.100">
    <property type="entry name" value="Chondroitin AC/alginate lyase"/>
    <property type="match status" value="1"/>
</dbReference>
<dbReference type="HOGENOM" id="CLU_023844_1_0_10"/>
<dbReference type="AlphaFoldDB" id="C6XVS7"/>
<dbReference type="SUPFAM" id="SSF48230">
    <property type="entry name" value="Chondroitin AC/alginate lyase"/>
    <property type="match status" value="1"/>
</dbReference>
<dbReference type="eggNOG" id="COG4225">
    <property type="taxonomic scope" value="Bacteria"/>
</dbReference>
<gene>
    <name evidence="1" type="ordered locus">Phep_3961</name>
</gene>